<dbReference type="AlphaFoldDB" id="W0RAS5"/>
<keyword evidence="2" id="KW-0732">Signal</keyword>
<accession>W0RAS5</accession>
<evidence type="ECO:0000313" key="4">
    <source>
        <dbReference type="EMBL" id="AHG87891.1"/>
    </source>
</evidence>
<keyword evidence="5" id="KW-1185">Reference proteome</keyword>
<feature type="region of interest" description="Disordered" evidence="1">
    <location>
        <begin position="296"/>
        <end position="316"/>
    </location>
</feature>
<dbReference type="PATRIC" id="fig|861299.3.peg.361"/>
<dbReference type="PANTHER" id="PTHR31084:SF0">
    <property type="entry name" value="ALPHA-L-FUCOSIDASE 2"/>
    <property type="match status" value="1"/>
</dbReference>
<evidence type="ECO:0000259" key="3">
    <source>
        <dbReference type="Pfam" id="PF14498"/>
    </source>
</evidence>
<name>W0RAS5_9BACT</name>
<dbReference type="STRING" id="861299.J421_0354"/>
<feature type="compositionally biased region" description="Low complexity" evidence="1">
    <location>
        <begin position="296"/>
        <end position="310"/>
    </location>
</feature>
<dbReference type="InterPro" id="IPR027414">
    <property type="entry name" value="GH95_N_dom"/>
</dbReference>
<reference evidence="4 5" key="1">
    <citation type="journal article" date="2014" name="Genome Announc.">
        <title>Genome Sequence and Methylome of Soil Bacterium Gemmatirosa kalamazoonensis KBS708T, a Member of the Rarely Cultivated Gemmatimonadetes Phylum.</title>
        <authorList>
            <person name="Debruyn J.M."/>
            <person name="Radosevich M."/>
            <person name="Wommack K.E."/>
            <person name="Polson S.W."/>
            <person name="Hauser L.J."/>
            <person name="Fawaz M.N."/>
            <person name="Korlach J."/>
            <person name="Tsai Y.C."/>
        </authorList>
    </citation>
    <scope>NUCLEOTIDE SEQUENCE [LARGE SCALE GENOMIC DNA]</scope>
    <source>
        <strain evidence="4 5">KBS708</strain>
    </source>
</reference>
<feature type="domain" description="Glycosyl hydrolase family 95 N-terminal" evidence="3">
    <location>
        <begin position="40"/>
        <end position="274"/>
    </location>
</feature>
<evidence type="ECO:0000313" key="5">
    <source>
        <dbReference type="Proteomes" id="UP000019151"/>
    </source>
</evidence>
<dbReference type="Pfam" id="PF14498">
    <property type="entry name" value="Glyco_hyd_65N_2"/>
    <property type="match status" value="1"/>
</dbReference>
<dbReference type="EMBL" id="CP007128">
    <property type="protein sequence ID" value="AHG87891.1"/>
    <property type="molecule type" value="Genomic_DNA"/>
</dbReference>
<protein>
    <recommendedName>
        <fullName evidence="3">Glycosyl hydrolase family 95 N-terminal domain-containing protein</fullName>
    </recommendedName>
</protein>
<feature type="chain" id="PRO_5004793985" description="Glycosyl hydrolase family 95 N-terminal domain-containing protein" evidence="2">
    <location>
        <begin position="24"/>
        <end position="316"/>
    </location>
</feature>
<dbReference type="PANTHER" id="PTHR31084">
    <property type="entry name" value="ALPHA-L-FUCOSIDASE 2"/>
    <property type="match status" value="1"/>
</dbReference>
<evidence type="ECO:0000256" key="2">
    <source>
        <dbReference type="SAM" id="SignalP"/>
    </source>
</evidence>
<dbReference type="InParanoid" id="W0RAS5"/>
<gene>
    <name evidence="4" type="ORF">J421_0354</name>
</gene>
<feature type="signal peptide" evidence="2">
    <location>
        <begin position="1"/>
        <end position="23"/>
    </location>
</feature>
<dbReference type="KEGG" id="gba:J421_0354"/>
<dbReference type="Proteomes" id="UP000019151">
    <property type="component" value="Chromosome"/>
</dbReference>
<dbReference type="HOGENOM" id="CLU_992158_0_0_0"/>
<organism evidence="4 5">
    <name type="scientific">Gemmatirosa kalamazoonensis</name>
    <dbReference type="NCBI Taxonomy" id="861299"/>
    <lineage>
        <taxon>Bacteria</taxon>
        <taxon>Pseudomonadati</taxon>
        <taxon>Gemmatimonadota</taxon>
        <taxon>Gemmatimonadia</taxon>
        <taxon>Gemmatimonadales</taxon>
        <taxon>Gemmatimonadaceae</taxon>
        <taxon>Gemmatirosa</taxon>
    </lineage>
</organism>
<dbReference type="Gene3D" id="2.70.98.50">
    <property type="entry name" value="putative glycoside hydrolase family protein from bacillus halodurans"/>
    <property type="match status" value="1"/>
</dbReference>
<dbReference type="GO" id="GO:0004560">
    <property type="term" value="F:alpha-L-fucosidase activity"/>
    <property type="evidence" value="ECO:0007669"/>
    <property type="project" value="TreeGrafter"/>
</dbReference>
<dbReference type="eggNOG" id="COG1554">
    <property type="taxonomic scope" value="Bacteria"/>
</dbReference>
<proteinExistence type="predicted"/>
<sequence length="316" mass="33115">MTIRVTFRTLPLVALVPILPLLAARAGAQRPAAPGDSLTLWYVAPAREWIEALPVGNGRLGAMVFGGVAHERLQFNEGTVWTGAPHAYEHPGAFAVLGTLRSLLLAGKQREAEALAMERFMSVPLRQQAYQAFGDLHLAFPALDGAAVTDYRRALDLDRAVATTRFRIGGTTYARDVFASHPDGAIVVHLSADRPGAVTVVASLASAHDGATRVHVGARQLAMRGGVAGGAIRFEARLDVRPDGGRVATSDTSITVTGADAVTLVLAGATNHVSYHDVSADPTARDDRTIAATRARAATPPCARRTSATTSGCSAA</sequence>
<evidence type="ECO:0000256" key="1">
    <source>
        <dbReference type="SAM" id="MobiDB-lite"/>
    </source>
</evidence>